<organism evidence="2 3">
    <name type="scientific">Nostoc punctiforme (strain ATCC 29133 / PCC 73102)</name>
    <dbReference type="NCBI Taxonomy" id="63737"/>
    <lineage>
        <taxon>Bacteria</taxon>
        <taxon>Bacillati</taxon>
        <taxon>Cyanobacteriota</taxon>
        <taxon>Cyanophyceae</taxon>
        <taxon>Nostocales</taxon>
        <taxon>Nostocaceae</taxon>
        <taxon>Nostoc</taxon>
    </lineage>
</organism>
<evidence type="ECO:0000259" key="1">
    <source>
        <dbReference type="Pfam" id="PF09346"/>
    </source>
</evidence>
<dbReference type="eggNOG" id="ENOG5030MIU">
    <property type="taxonomic scope" value="Bacteria"/>
</dbReference>
<reference evidence="3" key="1">
    <citation type="submission" date="2008-04" db="EMBL/GenBank/DDBJ databases">
        <title>Complete sequence of chromosome of Nostoc punctiforme ATCC 29133.</title>
        <authorList>
            <consortium name="US DOE Joint Genome Institute"/>
            <person name="Copeland A."/>
            <person name="Lucas S."/>
            <person name="Lapidus A."/>
            <person name="Glavina del Rio T."/>
            <person name="Dalin E."/>
            <person name="Tice H."/>
            <person name="Pitluck S."/>
            <person name="Chain P."/>
            <person name="Malfatti S."/>
            <person name="Shin M."/>
            <person name="Vergez L."/>
            <person name="Schmutz J."/>
            <person name="Larimer F."/>
            <person name="Land M."/>
            <person name="Hauser L."/>
            <person name="Kyrpides N."/>
            <person name="Kim E."/>
            <person name="Meeks J.C."/>
            <person name="Elhai J."/>
            <person name="Campbell E.L."/>
            <person name="Thiel T."/>
            <person name="Longmire J."/>
            <person name="Potts M."/>
            <person name="Atlas R."/>
        </authorList>
    </citation>
    <scope>NUCLEOTIDE SEQUENCE [LARGE SCALE GENOMIC DNA]</scope>
    <source>
        <strain evidence="3">ATCC 29133 / PCC 73102</strain>
    </source>
</reference>
<dbReference type="Proteomes" id="UP000001191">
    <property type="component" value="Chromosome"/>
</dbReference>
<dbReference type="EMBL" id="CP001037">
    <property type="protein sequence ID" value="ACC81734.1"/>
    <property type="molecule type" value="Genomic_DNA"/>
</dbReference>
<dbReference type="OrthoDB" id="1078196at2"/>
<gene>
    <name evidence="2" type="ordered locus">Npun_F3294</name>
</gene>
<evidence type="ECO:0000313" key="2">
    <source>
        <dbReference type="EMBL" id="ACC81734.1"/>
    </source>
</evidence>
<dbReference type="KEGG" id="npu:Npun_F3294"/>
<feature type="domain" description="Knr4/Smi1-like" evidence="1">
    <location>
        <begin position="47"/>
        <end position="154"/>
    </location>
</feature>
<dbReference type="InterPro" id="IPR018958">
    <property type="entry name" value="Knr4/Smi1-like_dom"/>
</dbReference>
<name>B2IZW3_NOSP7</name>
<sequence>MKKREKIERDFQNLLEIIENQRPGYIAAMDEGVSDEIIRDCIKIHPIPEGLMAIYSCVKGLSVSKLIEKFDYPTDFIPGCDLINIYEFDKIINLLKAVHRNPEPWAWQPDMIPFLVYCDVDYYCVRTLPSDQSVVFCSKENQWITICQNIEDFILIITECYKQNAYFLDNVYLEKNYDLEEKIILNFNPNYYSQNDLKPEA</sequence>
<dbReference type="EnsemblBacteria" id="ACC81734">
    <property type="protein sequence ID" value="ACC81734"/>
    <property type="gene ID" value="Npun_F3294"/>
</dbReference>
<accession>B2IZW3</accession>
<evidence type="ECO:0000313" key="3">
    <source>
        <dbReference type="Proteomes" id="UP000001191"/>
    </source>
</evidence>
<dbReference type="AlphaFoldDB" id="B2IZW3"/>
<reference evidence="2 3" key="2">
    <citation type="journal article" date="2013" name="Plant Physiol.">
        <title>A Nostoc punctiforme Sugar Transporter Necessary to Establish a Cyanobacterium-Plant Symbiosis.</title>
        <authorList>
            <person name="Ekman M."/>
            <person name="Picossi S."/>
            <person name="Campbell E.L."/>
            <person name="Meeks J.C."/>
            <person name="Flores E."/>
        </authorList>
    </citation>
    <scope>NUCLEOTIDE SEQUENCE [LARGE SCALE GENOMIC DNA]</scope>
    <source>
        <strain evidence="3">ATCC 29133 / PCC 73102</strain>
    </source>
</reference>
<dbReference type="HOGENOM" id="CLU_1413955_0_0_3"/>
<dbReference type="RefSeq" id="WP_012409713.1">
    <property type="nucleotide sequence ID" value="NC_010628.1"/>
</dbReference>
<proteinExistence type="predicted"/>
<keyword evidence="3" id="KW-1185">Reference proteome</keyword>
<dbReference type="Pfam" id="PF09346">
    <property type="entry name" value="SMI1_KNR4"/>
    <property type="match status" value="1"/>
</dbReference>
<protein>
    <recommendedName>
        <fullName evidence="1">Knr4/Smi1-like domain-containing protein</fullName>
    </recommendedName>
</protein>